<feature type="region of interest" description="Disordered" evidence="1">
    <location>
        <begin position="106"/>
        <end position="153"/>
    </location>
</feature>
<comment type="caution">
    <text evidence="2">The sequence shown here is derived from an EMBL/GenBank/DDBJ whole genome shotgun (WGS) entry which is preliminary data.</text>
</comment>
<proteinExistence type="predicted"/>
<protein>
    <submittedName>
        <fullName evidence="2">Uncharacterized protein</fullName>
    </submittedName>
</protein>
<gene>
    <name evidence="2" type="ORF">QR680_017355</name>
</gene>
<reference evidence="2" key="1">
    <citation type="submission" date="2023-06" db="EMBL/GenBank/DDBJ databases">
        <title>Genomic analysis of the entomopathogenic nematode Steinernema hermaphroditum.</title>
        <authorList>
            <person name="Schwarz E.M."/>
            <person name="Heppert J.K."/>
            <person name="Baniya A."/>
            <person name="Schwartz H.T."/>
            <person name="Tan C.-H."/>
            <person name="Antoshechkin I."/>
            <person name="Sternberg P.W."/>
            <person name="Goodrich-Blair H."/>
            <person name="Dillman A.R."/>
        </authorList>
    </citation>
    <scope>NUCLEOTIDE SEQUENCE</scope>
    <source>
        <strain evidence="2">PS9179</strain>
        <tissue evidence="2">Whole animal</tissue>
    </source>
</reference>
<dbReference type="Proteomes" id="UP001175271">
    <property type="component" value="Unassembled WGS sequence"/>
</dbReference>
<sequence length="178" mass="20057">MGVPIASPVSWGRLVLEELWKIRGVPTGFREHKMNKYLCEKDDEALKEVEEAEEDVLGCCDTVPSRKAEGRHVHMTRSEVLEEMVNNFQMRSLSPGNVFPVGELRDEDPGPLSTPREHCSTSPALSPLRPQTPRPIGLLGRKRRRENPRRSPEQVLWLHPSAGNNKAVFALLEDAALF</sequence>
<organism evidence="2 3">
    <name type="scientific">Steinernema hermaphroditum</name>
    <dbReference type="NCBI Taxonomy" id="289476"/>
    <lineage>
        <taxon>Eukaryota</taxon>
        <taxon>Metazoa</taxon>
        <taxon>Ecdysozoa</taxon>
        <taxon>Nematoda</taxon>
        <taxon>Chromadorea</taxon>
        <taxon>Rhabditida</taxon>
        <taxon>Tylenchina</taxon>
        <taxon>Panagrolaimomorpha</taxon>
        <taxon>Strongyloidoidea</taxon>
        <taxon>Steinernematidae</taxon>
        <taxon>Steinernema</taxon>
    </lineage>
</organism>
<accession>A0AA39HFF0</accession>
<evidence type="ECO:0000313" key="3">
    <source>
        <dbReference type="Proteomes" id="UP001175271"/>
    </source>
</evidence>
<keyword evidence="3" id="KW-1185">Reference proteome</keyword>
<name>A0AA39HFF0_9BILA</name>
<evidence type="ECO:0000256" key="1">
    <source>
        <dbReference type="SAM" id="MobiDB-lite"/>
    </source>
</evidence>
<dbReference type="AlphaFoldDB" id="A0AA39HFF0"/>
<dbReference type="EMBL" id="JAUCMV010000004">
    <property type="protein sequence ID" value="KAK0404231.1"/>
    <property type="molecule type" value="Genomic_DNA"/>
</dbReference>
<evidence type="ECO:0000313" key="2">
    <source>
        <dbReference type="EMBL" id="KAK0404231.1"/>
    </source>
</evidence>